<dbReference type="VEuPathDB" id="FungiDB:PV08_10963"/>
<dbReference type="Proteomes" id="UP000053328">
    <property type="component" value="Unassembled WGS sequence"/>
</dbReference>
<accession>A0A0D1Y9J8</accession>
<evidence type="ECO:0000256" key="1">
    <source>
        <dbReference type="SAM" id="MobiDB-lite"/>
    </source>
</evidence>
<dbReference type="GO" id="GO:0006310">
    <property type="term" value="P:DNA recombination"/>
    <property type="evidence" value="ECO:0007669"/>
    <property type="project" value="TreeGrafter"/>
</dbReference>
<dbReference type="PANTHER" id="PTHR28527:SF1">
    <property type="entry name" value="SWI5-DEPENDENT RECOMBINATION DNA REPAIR PROTEIN 1"/>
    <property type="match status" value="1"/>
</dbReference>
<feature type="region of interest" description="Disordered" evidence="1">
    <location>
        <begin position="1"/>
        <end position="77"/>
    </location>
</feature>
<feature type="compositionally biased region" description="Polar residues" evidence="1">
    <location>
        <begin position="64"/>
        <end position="77"/>
    </location>
</feature>
<sequence length="245" mass="28177">MHPAKRRRLDQSAASLTKPFRSPLRKLSSNRSHKGELSSPETRLQEATNKSSPPVTLSHDADKTSASPVVSKSTNPDRQIHLCLDRRGHQKQHVALSLQLKKLSHSLELAQQVLHIETSQQDVQLRSLISKWKKVARDVAEQLFEEAKERIDEMGGFKAWQDRSREDARLWHDDQRTSYESRQLKVDDECSSESTTTGTERRRTAEISTEHDTDSSFFTMEKMLQVMNIDLKLIGYDRQSEGWID</sequence>
<dbReference type="AlphaFoldDB" id="A0A0D1Y9J8"/>
<evidence type="ECO:0000313" key="3">
    <source>
        <dbReference type="Proteomes" id="UP000053328"/>
    </source>
</evidence>
<proteinExistence type="predicted"/>
<dbReference type="PANTHER" id="PTHR28527">
    <property type="entry name" value="MATING-TYPE SWITCHING PROTEIN SWI2-RELATED"/>
    <property type="match status" value="1"/>
</dbReference>
<feature type="region of interest" description="Disordered" evidence="1">
    <location>
        <begin position="182"/>
        <end position="211"/>
    </location>
</feature>
<gene>
    <name evidence="2" type="ORF">PV08_10963</name>
</gene>
<dbReference type="HOGENOM" id="CLU_045012_1_0_1"/>
<reference evidence="2 3" key="1">
    <citation type="submission" date="2015-01" db="EMBL/GenBank/DDBJ databases">
        <title>The Genome Sequence of Exophiala spinifera CBS89968.</title>
        <authorList>
            <consortium name="The Broad Institute Genomics Platform"/>
            <person name="Cuomo C."/>
            <person name="de Hoog S."/>
            <person name="Gorbushina A."/>
            <person name="Stielow B."/>
            <person name="Teixiera M."/>
            <person name="Abouelleil A."/>
            <person name="Chapman S.B."/>
            <person name="Priest M."/>
            <person name="Young S.K."/>
            <person name="Wortman J."/>
            <person name="Nusbaum C."/>
            <person name="Birren B."/>
        </authorList>
    </citation>
    <scope>NUCLEOTIDE SEQUENCE [LARGE SCALE GENOMIC DNA]</scope>
    <source>
        <strain evidence="2 3">CBS 89968</strain>
    </source>
</reference>
<feature type="compositionally biased region" description="Polar residues" evidence="1">
    <location>
        <begin position="39"/>
        <end position="55"/>
    </location>
</feature>
<dbReference type="Gene3D" id="6.10.140.1020">
    <property type="match status" value="1"/>
</dbReference>
<protein>
    <recommendedName>
        <fullName evidence="4">Swi5-dependent recombination DNA repair protein 1</fullName>
    </recommendedName>
</protein>
<feature type="compositionally biased region" description="Basic and acidic residues" evidence="1">
    <location>
        <begin position="199"/>
        <end position="211"/>
    </location>
</feature>
<dbReference type="GeneID" id="27338046"/>
<organism evidence="2 3">
    <name type="scientific">Exophiala spinifera</name>
    <dbReference type="NCBI Taxonomy" id="91928"/>
    <lineage>
        <taxon>Eukaryota</taxon>
        <taxon>Fungi</taxon>
        <taxon>Dikarya</taxon>
        <taxon>Ascomycota</taxon>
        <taxon>Pezizomycotina</taxon>
        <taxon>Eurotiomycetes</taxon>
        <taxon>Chaetothyriomycetidae</taxon>
        <taxon>Chaetothyriales</taxon>
        <taxon>Herpotrichiellaceae</taxon>
        <taxon>Exophiala</taxon>
    </lineage>
</organism>
<dbReference type="STRING" id="91928.A0A0D1Y9J8"/>
<keyword evidence="3" id="KW-1185">Reference proteome</keyword>
<dbReference type="EMBL" id="KN847499">
    <property type="protein sequence ID" value="KIW11661.1"/>
    <property type="molecule type" value="Genomic_DNA"/>
</dbReference>
<dbReference type="OrthoDB" id="27934at2759"/>
<evidence type="ECO:0008006" key="4">
    <source>
        <dbReference type="Google" id="ProtNLM"/>
    </source>
</evidence>
<name>A0A0D1Y9J8_9EURO</name>
<evidence type="ECO:0000313" key="2">
    <source>
        <dbReference type="EMBL" id="KIW11661.1"/>
    </source>
</evidence>
<dbReference type="RefSeq" id="XP_016231877.1">
    <property type="nucleotide sequence ID" value="XM_016385275.1"/>
</dbReference>